<feature type="compositionally biased region" description="Basic and acidic residues" evidence="4">
    <location>
        <begin position="553"/>
        <end position="566"/>
    </location>
</feature>
<dbReference type="AlphaFoldDB" id="A0A4Q9PK14"/>
<dbReference type="Gene3D" id="2.130.10.10">
    <property type="entry name" value="YVTN repeat-like/Quinoprotein amine dehydrogenase"/>
    <property type="match status" value="2"/>
</dbReference>
<dbReference type="PRINTS" id="PR00320">
    <property type="entry name" value="GPROTEINBRPT"/>
</dbReference>
<evidence type="ECO:0000256" key="4">
    <source>
        <dbReference type="SAM" id="MobiDB-lite"/>
    </source>
</evidence>
<feature type="repeat" description="WD" evidence="3">
    <location>
        <begin position="625"/>
        <end position="666"/>
    </location>
</feature>
<feature type="repeat" description="WD" evidence="3">
    <location>
        <begin position="709"/>
        <end position="739"/>
    </location>
</feature>
<evidence type="ECO:0000256" key="3">
    <source>
        <dbReference type="PROSITE-ProRule" id="PRU00221"/>
    </source>
</evidence>
<keyword evidence="1 3" id="KW-0853">WD repeat</keyword>
<reference evidence="5 6" key="1">
    <citation type="submission" date="2019-01" db="EMBL/GenBank/DDBJ databases">
        <title>Draft genome sequences of three monokaryotic isolates of the white-rot basidiomycete fungus Dichomitus squalens.</title>
        <authorList>
            <consortium name="DOE Joint Genome Institute"/>
            <person name="Lopez S.C."/>
            <person name="Andreopoulos B."/>
            <person name="Pangilinan J."/>
            <person name="Lipzen A."/>
            <person name="Riley R."/>
            <person name="Ahrendt S."/>
            <person name="Ng V."/>
            <person name="Barry K."/>
            <person name="Daum C."/>
            <person name="Grigoriev I.V."/>
            <person name="Hilden K.S."/>
            <person name="Makela M.R."/>
            <person name="de Vries R.P."/>
        </authorList>
    </citation>
    <scope>NUCLEOTIDE SEQUENCE [LARGE SCALE GENOMIC DNA]</scope>
    <source>
        <strain evidence="5 6">CBS 464.89</strain>
    </source>
</reference>
<accession>A0A4Q9PK14</accession>
<dbReference type="PROSITE" id="PS00678">
    <property type="entry name" value="WD_REPEATS_1"/>
    <property type="match status" value="1"/>
</dbReference>
<keyword evidence="2" id="KW-0677">Repeat</keyword>
<organism evidence="5 6">
    <name type="scientific">Dichomitus squalens</name>
    <dbReference type="NCBI Taxonomy" id="114155"/>
    <lineage>
        <taxon>Eukaryota</taxon>
        <taxon>Fungi</taxon>
        <taxon>Dikarya</taxon>
        <taxon>Basidiomycota</taxon>
        <taxon>Agaricomycotina</taxon>
        <taxon>Agaricomycetes</taxon>
        <taxon>Polyporales</taxon>
        <taxon>Polyporaceae</taxon>
        <taxon>Dichomitus</taxon>
    </lineage>
</organism>
<dbReference type="InterPro" id="IPR015943">
    <property type="entry name" value="WD40/YVTN_repeat-like_dom_sf"/>
</dbReference>
<dbReference type="EMBL" id="ML145189">
    <property type="protein sequence ID" value="TBU54435.1"/>
    <property type="molecule type" value="Genomic_DNA"/>
</dbReference>
<dbReference type="PROSITE" id="PS50294">
    <property type="entry name" value="WD_REPEATS_REGION"/>
    <property type="match status" value="4"/>
</dbReference>
<evidence type="ECO:0000313" key="5">
    <source>
        <dbReference type="EMBL" id="TBU54435.1"/>
    </source>
</evidence>
<proteinExistence type="predicted"/>
<dbReference type="SMART" id="SM00320">
    <property type="entry name" value="WD40"/>
    <property type="match status" value="8"/>
</dbReference>
<feature type="repeat" description="WD" evidence="3">
    <location>
        <begin position="457"/>
        <end position="498"/>
    </location>
</feature>
<dbReference type="InterPro" id="IPR019775">
    <property type="entry name" value="WD40_repeat_CS"/>
</dbReference>
<feature type="repeat" description="WD" evidence="3">
    <location>
        <begin position="667"/>
        <end position="708"/>
    </location>
</feature>
<evidence type="ECO:0000256" key="2">
    <source>
        <dbReference type="ARBA" id="ARBA00022737"/>
    </source>
</evidence>
<sequence length="753" mass="84179">MSASPHLAWELIERIIGHSGDDRRTLYSFSLTCRQLRPRSLCILVADVDITERARVVAFRDFLEAYPYFCPFVRSIGADPTTFMPFPLLHILPNLTNTQWSTPSKQPQVKLSLPQPLLTCYRRFGTNITSLSLSQLFFKTFQEFCRVLLAFTALKDLRCRSLEIGMTATNGTALQQRLKSQRLELRTIDIGPDVHKAVMKLLFELVQSTVERLFLYQYMVMDNTTSISSGEQTNQQHYVVSDLVTRSQSIEKWPELFALTLTASSGPNPYQDLFGALIKISKELLAPRLDEVTVILPSGTAKLFSWIGSDEGNLHLCSELDRLLLNYGHPQLLPLGHLPTRSWRKAFWFEELRKYFPRLTEHSLIKIFSSADIARGHDENITSLVYSPDGSRLATASWDCTIILWDSDGQLVHEWVSHTGPVRSLAFSPDSRHLASGCRDKIVVWNVSQGVRRIATLEGLTAPVYHCAWSPDGTLIASEYLDKTVRLWDTGTFQQLHLLDAPATQFLLDGCFSPDGRLLVLTGTHRCYVWDVGRGAMHKNFCITGWEDTEDKTSIDEENKEDKDAQGEEDNGEKDEDEKNEEDEDADPWCCATALNPHGTHLATGYLDGTVRISDVQTGQCLVSSKMHTEQITGVAFSSDGTRLLSTSEDGTARIWDASSGAMILSLEGHTNQVYAACFSPCGKYVASASSDQKVRLWRTDDGSCVGTFSEHKYAVLNVAFSPDGQTVSSGARNGSVVIRRMCDILPVEDTGM</sequence>
<dbReference type="Pfam" id="PF00400">
    <property type="entry name" value="WD40"/>
    <property type="match status" value="7"/>
</dbReference>
<dbReference type="PANTHER" id="PTHR19879">
    <property type="entry name" value="TRANSCRIPTION INITIATION FACTOR TFIID"/>
    <property type="match status" value="1"/>
</dbReference>
<evidence type="ECO:0000256" key="1">
    <source>
        <dbReference type="ARBA" id="ARBA00022574"/>
    </source>
</evidence>
<feature type="repeat" description="WD" evidence="3">
    <location>
        <begin position="374"/>
        <end position="406"/>
    </location>
</feature>
<dbReference type="PANTHER" id="PTHR19879:SF9">
    <property type="entry name" value="TRANSCRIPTION INITIATION FACTOR TFIID SUBUNIT 5"/>
    <property type="match status" value="1"/>
</dbReference>
<dbReference type="SUPFAM" id="SSF50998">
    <property type="entry name" value="Quinoprotein alcohol dehydrogenase-like"/>
    <property type="match status" value="1"/>
</dbReference>
<protein>
    <submittedName>
        <fullName evidence="5">Quinon protein alcohol dehydrogenase-like superfamily</fullName>
    </submittedName>
</protein>
<dbReference type="InterPro" id="IPR001680">
    <property type="entry name" value="WD40_rpt"/>
</dbReference>
<gene>
    <name evidence="5" type="ORF">BD310DRAFT_76989</name>
</gene>
<keyword evidence="6" id="KW-1185">Reference proteome</keyword>
<feature type="compositionally biased region" description="Acidic residues" evidence="4">
    <location>
        <begin position="567"/>
        <end position="586"/>
    </location>
</feature>
<dbReference type="CDD" id="cd00200">
    <property type="entry name" value="WD40"/>
    <property type="match status" value="1"/>
</dbReference>
<dbReference type="PROSITE" id="PS50082">
    <property type="entry name" value="WD_REPEATS_2"/>
    <property type="match status" value="6"/>
</dbReference>
<evidence type="ECO:0000313" key="6">
    <source>
        <dbReference type="Proteomes" id="UP000292082"/>
    </source>
</evidence>
<dbReference type="InterPro" id="IPR020472">
    <property type="entry name" value="WD40_PAC1"/>
</dbReference>
<feature type="repeat" description="WD" evidence="3">
    <location>
        <begin position="415"/>
        <end position="443"/>
    </location>
</feature>
<dbReference type="Proteomes" id="UP000292082">
    <property type="component" value="Unassembled WGS sequence"/>
</dbReference>
<dbReference type="InterPro" id="IPR011047">
    <property type="entry name" value="Quinoprotein_ADH-like_sf"/>
</dbReference>
<feature type="region of interest" description="Disordered" evidence="4">
    <location>
        <begin position="553"/>
        <end position="586"/>
    </location>
</feature>
<name>A0A4Q9PK14_9APHY</name>
<dbReference type="STRING" id="114155.A0A4Q9PK14"/>